<evidence type="ECO:0000313" key="2">
    <source>
        <dbReference type="EMBL" id="WAQ93670.1"/>
    </source>
</evidence>
<name>A0ABY7DBD8_MYAAR</name>
<keyword evidence="3" id="KW-1185">Reference proteome</keyword>
<protein>
    <submittedName>
        <fullName evidence="2">HS12A-like protein</fullName>
    </submittedName>
</protein>
<dbReference type="PANTHER" id="PTHR14187">
    <property type="entry name" value="ALPHA KINASE/ELONGATION FACTOR 2 KINASE"/>
    <property type="match status" value="1"/>
</dbReference>
<dbReference type="Proteomes" id="UP001164746">
    <property type="component" value="Chromosome 1"/>
</dbReference>
<dbReference type="SUPFAM" id="SSF53067">
    <property type="entry name" value="Actin-like ATPase domain"/>
    <property type="match status" value="2"/>
</dbReference>
<organism evidence="2 3">
    <name type="scientific">Mya arenaria</name>
    <name type="common">Soft-shell clam</name>
    <dbReference type="NCBI Taxonomy" id="6604"/>
    <lineage>
        <taxon>Eukaryota</taxon>
        <taxon>Metazoa</taxon>
        <taxon>Spiralia</taxon>
        <taxon>Lophotrochozoa</taxon>
        <taxon>Mollusca</taxon>
        <taxon>Bivalvia</taxon>
        <taxon>Autobranchia</taxon>
        <taxon>Heteroconchia</taxon>
        <taxon>Euheterodonta</taxon>
        <taxon>Imparidentia</taxon>
        <taxon>Neoheterodontei</taxon>
        <taxon>Myida</taxon>
        <taxon>Myoidea</taxon>
        <taxon>Myidae</taxon>
        <taxon>Mya</taxon>
    </lineage>
</organism>
<dbReference type="EMBL" id="CP111012">
    <property type="protein sequence ID" value="WAQ93670.1"/>
    <property type="molecule type" value="Genomic_DNA"/>
</dbReference>
<reference evidence="2" key="1">
    <citation type="submission" date="2022-11" db="EMBL/GenBank/DDBJ databases">
        <title>Centuries of genome instability and evolution in soft-shell clam transmissible cancer (bioRxiv).</title>
        <authorList>
            <person name="Hart S.F.M."/>
            <person name="Yonemitsu M.A."/>
            <person name="Giersch R.M."/>
            <person name="Beal B.F."/>
            <person name="Arriagada G."/>
            <person name="Davis B.W."/>
            <person name="Ostrander E.A."/>
            <person name="Goff S.P."/>
            <person name="Metzger M.J."/>
        </authorList>
    </citation>
    <scope>NUCLEOTIDE SEQUENCE</scope>
    <source>
        <strain evidence="2">MELC-2E11</strain>
        <tissue evidence="2">Siphon/mantle</tissue>
    </source>
</reference>
<sequence length="458" mass="51567">MGVCASLNSTIKTKGDDEKTDVESGDIGEIKEGDNEDTVSAGSNERSDIDDIYVTVAIDIGTSYSGYSFCFKDAWMGFKATTEPEEKVPTVLLLNPDETLNSFGHDAITTFNEMDEVNRRECFYITNFKLCLYRVSKLSFQTTLKAGNKHINAMHVFSLAIKHFMTMACDTIFNHSDEQSQVSDINEENVDWILTVPSIWTDSAREFMLESAKKAGIMPEKLRIVLASEAAAIYFRENELLEMVPESEEETGTTGFKYIMADIGGGVVDVCVHEVLGDQRIRELYMSTGGDIGSSAINSAYLIFLESLVGREIWTEFRTLHRKSYLDIINNYEQVKRTFSMTNDESLRLLLNKELAQTFSRKTGKRLKTVVSANFTDDSVRLSEDEEKLFINQSLMELFFCPAVDDILGKINKVLVECNDPDLSTLVLSGGFAESPYLQERLQNNLQIETMLVVKNAW</sequence>
<proteinExistence type="predicted"/>
<feature type="region of interest" description="Disordered" evidence="1">
    <location>
        <begin position="14"/>
        <end position="44"/>
    </location>
</feature>
<dbReference type="Gene3D" id="3.30.420.40">
    <property type="match status" value="1"/>
</dbReference>
<dbReference type="InterPro" id="IPR043129">
    <property type="entry name" value="ATPase_NBD"/>
</dbReference>
<accession>A0ABY7DBD8</accession>
<dbReference type="PANTHER" id="PTHR14187:SF5">
    <property type="entry name" value="HEAT SHOCK 70 KDA PROTEIN 12A"/>
    <property type="match status" value="1"/>
</dbReference>
<evidence type="ECO:0000313" key="3">
    <source>
        <dbReference type="Proteomes" id="UP001164746"/>
    </source>
</evidence>
<gene>
    <name evidence="2" type="ORF">MAR_006141</name>
</gene>
<evidence type="ECO:0000256" key="1">
    <source>
        <dbReference type="SAM" id="MobiDB-lite"/>
    </source>
</evidence>
<dbReference type="CDD" id="cd10229">
    <property type="entry name" value="ASKHA_NBD_HSP70_HSPA12"/>
    <property type="match status" value="1"/>
</dbReference>